<dbReference type="InterPro" id="IPR029058">
    <property type="entry name" value="AB_hydrolase_fold"/>
</dbReference>
<name>A0A368KRZ5_9BACT</name>
<dbReference type="PANTHER" id="PTHR43037">
    <property type="entry name" value="UNNAMED PRODUCT-RELATED"/>
    <property type="match status" value="1"/>
</dbReference>
<dbReference type="InterPro" id="IPR003140">
    <property type="entry name" value="PLipase/COase/thioEstase"/>
</dbReference>
<evidence type="ECO:0000256" key="2">
    <source>
        <dbReference type="SAM" id="MobiDB-lite"/>
    </source>
</evidence>
<comment type="caution">
    <text evidence="4">The sequence shown here is derived from an EMBL/GenBank/DDBJ whole genome shotgun (WGS) entry which is preliminary data.</text>
</comment>
<dbReference type="Pfam" id="PF02230">
    <property type="entry name" value="Abhydrolase_2"/>
    <property type="match status" value="1"/>
</dbReference>
<dbReference type="Gene3D" id="3.40.50.1820">
    <property type="entry name" value="alpha/beta hydrolase"/>
    <property type="match status" value="1"/>
</dbReference>
<reference evidence="4 5" key="1">
    <citation type="submission" date="2018-07" db="EMBL/GenBank/DDBJ databases">
        <title>Comparative genomes isolates from brazilian mangrove.</title>
        <authorList>
            <person name="De Araujo J.E."/>
            <person name="Taketani R.G."/>
            <person name="Silva M.C.P."/>
            <person name="Lourenco M.V."/>
            <person name="Oliveira V.M."/>
            <person name="Andreote F.D."/>
        </authorList>
    </citation>
    <scope>NUCLEOTIDE SEQUENCE [LARGE SCALE GENOMIC DNA]</scope>
    <source>
        <strain evidence="4 5">HEX PRIS-MGV</strain>
    </source>
</reference>
<dbReference type="Proteomes" id="UP000253562">
    <property type="component" value="Unassembled WGS sequence"/>
</dbReference>
<dbReference type="EMBL" id="QPEX01000019">
    <property type="protein sequence ID" value="RCS50585.1"/>
    <property type="molecule type" value="Genomic_DNA"/>
</dbReference>
<evidence type="ECO:0000313" key="5">
    <source>
        <dbReference type="Proteomes" id="UP000253562"/>
    </source>
</evidence>
<evidence type="ECO:0000313" key="4">
    <source>
        <dbReference type="EMBL" id="RCS50585.1"/>
    </source>
</evidence>
<dbReference type="SUPFAM" id="SSF53474">
    <property type="entry name" value="alpha/beta-Hydrolases"/>
    <property type="match status" value="1"/>
</dbReference>
<proteinExistence type="predicted"/>
<dbReference type="GO" id="GO:0016787">
    <property type="term" value="F:hydrolase activity"/>
    <property type="evidence" value="ECO:0007669"/>
    <property type="project" value="InterPro"/>
</dbReference>
<evidence type="ECO:0000256" key="1">
    <source>
        <dbReference type="ARBA" id="ARBA00022729"/>
    </source>
</evidence>
<accession>A0A368KRZ5</accession>
<keyword evidence="1" id="KW-0732">Signal</keyword>
<feature type="domain" description="Phospholipase/carboxylesterase/thioesterase" evidence="3">
    <location>
        <begin position="108"/>
        <end position="224"/>
    </location>
</feature>
<dbReference type="ESTHER" id="9bact-a0a368krz5">
    <property type="family name" value="5_AlphaBeta_hydrolase"/>
</dbReference>
<dbReference type="PANTHER" id="PTHR43037:SF1">
    <property type="entry name" value="BLL1128 PROTEIN"/>
    <property type="match status" value="1"/>
</dbReference>
<gene>
    <name evidence="4" type="ORF">DTL42_10790</name>
</gene>
<dbReference type="AlphaFoldDB" id="A0A368KRZ5"/>
<sequence length="246" mass="27433">MASSAVAPYTTRLSSNMPADKKRQATQRFTWTGTDGNQRSFSYWCYLPPDAPPTSRLPLLLFLHGAGERGNNLSLVCKHGPPKLIEQGEDFPFVVIAPQCPFDQWWTMPQNLIGLAKLVEQVSADYPIDPERMYVTGMSMGGYGTWQLAATYPKLFAAIVPICGGTNLSQAVALQSIPVWAFHGRDDDIVPLIRSQEIIDELTKIGSDATLTIYDNVRHDSWSATYANREIYDWLLTHKTSNSFGE</sequence>
<organism evidence="4 5">
    <name type="scientific">Bremerella cremea</name>
    <dbReference type="NCBI Taxonomy" id="1031537"/>
    <lineage>
        <taxon>Bacteria</taxon>
        <taxon>Pseudomonadati</taxon>
        <taxon>Planctomycetota</taxon>
        <taxon>Planctomycetia</taxon>
        <taxon>Pirellulales</taxon>
        <taxon>Pirellulaceae</taxon>
        <taxon>Bremerella</taxon>
    </lineage>
</organism>
<dbReference type="InterPro" id="IPR050955">
    <property type="entry name" value="Plant_Biomass_Hydrol_Est"/>
</dbReference>
<evidence type="ECO:0000259" key="3">
    <source>
        <dbReference type="Pfam" id="PF02230"/>
    </source>
</evidence>
<protein>
    <submittedName>
        <fullName evidence="4">Phospholipase</fullName>
    </submittedName>
</protein>
<feature type="region of interest" description="Disordered" evidence="2">
    <location>
        <begin position="1"/>
        <end position="24"/>
    </location>
</feature>